<dbReference type="SUPFAM" id="SSF56954">
    <property type="entry name" value="Outer membrane efflux proteins (OEP)"/>
    <property type="match status" value="1"/>
</dbReference>
<dbReference type="RefSeq" id="WP_146452475.1">
    <property type="nucleotide sequence ID" value="NZ_SJPS01000007.1"/>
</dbReference>
<dbReference type="PANTHER" id="PTHR30203:SF24">
    <property type="entry name" value="BLR4935 PROTEIN"/>
    <property type="match status" value="1"/>
</dbReference>
<proteinExistence type="inferred from homology"/>
<reference evidence="3 4" key="1">
    <citation type="submission" date="2019-02" db="EMBL/GenBank/DDBJ databases">
        <title>Deep-cultivation of Planctomycetes and their phenomic and genomic characterization uncovers novel biology.</title>
        <authorList>
            <person name="Wiegand S."/>
            <person name="Jogler M."/>
            <person name="Boedeker C."/>
            <person name="Pinto D."/>
            <person name="Vollmers J."/>
            <person name="Rivas-Marin E."/>
            <person name="Kohn T."/>
            <person name="Peeters S.H."/>
            <person name="Heuer A."/>
            <person name="Rast P."/>
            <person name="Oberbeckmann S."/>
            <person name="Bunk B."/>
            <person name="Jeske O."/>
            <person name="Meyerdierks A."/>
            <person name="Storesund J.E."/>
            <person name="Kallscheuer N."/>
            <person name="Luecker S."/>
            <person name="Lage O.M."/>
            <person name="Pohl T."/>
            <person name="Merkel B.J."/>
            <person name="Hornburger P."/>
            <person name="Mueller R.-W."/>
            <person name="Bruemmer F."/>
            <person name="Labrenz M."/>
            <person name="Spormann A.M."/>
            <person name="Op Den Camp H."/>
            <person name="Overmann J."/>
            <person name="Amann R."/>
            <person name="Jetten M.S.M."/>
            <person name="Mascher T."/>
            <person name="Medema M.H."/>
            <person name="Devos D.P."/>
            <person name="Kaster A.-K."/>
            <person name="Ovreas L."/>
            <person name="Rohde M."/>
            <person name="Galperin M.Y."/>
            <person name="Jogler C."/>
        </authorList>
    </citation>
    <scope>NUCLEOTIDE SEQUENCE [LARGE SCALE GENOMIC DNA]</scope>
    <source>
        <strain evidence="3 4">Pla144</strain>
    </source>
</reference>
<gene>
    <name evidence="3" type="ORF">Pla144_41850</name>
</gene>
<dbReference type="PANTHER" id="PTHR30203">
    <property type="entry name" value="OUTER MEMBRANE CATION EFFLUX PROTEIN"/>
    <property type="match status" value="1"/>
</dbReference>
<comment type="caution">
    <text evidence="3">The sequence shown here is derived from an EMBL/GenBank/DDBJ whole genome shotgun (WGS) entry which is preliminary data.</text>
</comment>
<sequence>MNRATLTVMIASAALLVGCRIPSCLHSSPVIRGEQVRHTANDLNHDLPASALYARLGMEHSKAPEAEASTSLLESPRADESVQLASVDLPLSLSIPTGDPFVPSEAQELSLEGAIQLALERNPNLTTVRASEPVAHAAFHVAETYPWNPQFQTQVLPYSRDRNGNDGAVSQQHVIVQTFELGGQQHYRERAAAANWRQVSGTVRQAELTTAAQTITLFFGALFQHELRDMNQALAEMNEQLVGVMQRRQKAGQANNADVELARLQSQTTRRQQRLTEASYQTAYVNLLSQLNLSVSIEFALSNEWLQCRWRPIDEIILASPAITTATPLNQASEMKSDVGCMLTQPENETILRQIIGDRPDVSAARAGVAMARENLRLAKAMKRPNLQIGPMWQRDETATQYWGVQAQMDIPVVNTGSTLVSQRYAEWRQQQVTAQQLENRAVLEARAAITRYERSRVLVEQSREESVRTLSESLQPFEDQFKAGQINLLQVFAARTAIVQSRQSYLDLLNELALAVADVTQSTGLPPQLLMEEDKPNLGQAEELPLP</sequence>
<dbReference type="GO" id="GO:0015562">
    <property type="term" value="F:efflux transmembrane transporter activity"/>
    <property type="evidence" value="ECO:0007669"/>
    <property type="project" value="InterPro"/>
</dbReference>
<dbReference type="EMBL" id="SJPS01000007">
    <property type="protein sequence ID" value="TWU22724.1"/>
    <property type="molecule type" value="Genomic_DNA"/>
</dbReference>
<dbReference type="InterPro" id="IPR010131">
    <property type="entry name" value="MdtP/NodT-like"/>
</dbReference>
<comment type="similarity">
    <text evidence="1">Belongs to the outer membrane factor (OMF) (TC 1.B.17) family.</text>
</comment>
<dbReference type="PROSITE" id="PS51257">
    <property type="entry name" value="PROKAR_LIPOPROTEIN"/>
    <property type="match status" value="1"/>
</dbReference>
<evidence type="ECO:0000256" key="2">
    <source>
        <dbReference type="SAM" id="MobiDB-lite"/>
    </source>
</evidence>
<name>A0A5C6CGN9_9BACT</name>
<dbReference type="OrthoDB" id="260608at2"/>
<evidence type="ECO:0000256" key="1">
    <source>
        <dbReference type="ARBA" id="ARBA00007613"/>
    </source>
</evidence>
<protein>
    <submittedName>
        <fullName evidence="3">Outer membrane efflux protein</fullName>
    </submittedName>
</protein>
<organism evidence="3 4">
    <name type="scientific">Bythopirellula polymerisocia</name>
    <dbReference type="NCBI Taxonomy" id="2528003"/>
    <lineage>
        <taxon>Bacteria</taxon>
        <taxon>Pseudomonadati</taxon>
        <taxon>Planctomycetota</taxon>
        <taxon>Planctomycetia</taxon>
        <taxon>Pirellulales</taxon>
        <taxon>Lacipirellulaceae</taxon>
        <taxon>Bythopirellula</taxon>
    </lineage>
</organism>
<dbReference type="Proteomes" id="UP000318437">
    <property type="component" value="Unassembled WGS sequence"/>
</dbReference>
<dbReference type="Pfam" id="PF02321">
    <property type="entry name" value="OEP"/>
    <property type="match status" value="2"/>
</dbReference>
<dbReference type="AlphaFoldDB" id="A0A5C6CGN9"/>
<keyword evidence="4" id="KW-1185">Reference proteome</keyword>
<dbReference type="InterPro" id="IPR003423">
    <property type="entry name" value="OMP_efflux"/>
</dbReference>
<evidence type="ECO:0000313" key="4">
    <source>
        <dbReference type="Proteomes" id="UP000318437"/>
    </source>
</evidence>
<dbReference type="Gene3D" id="1.20.1600.10">
    <property type="entry name" value="Outer membrane efflux proteins (OEP)"/>
    <property type="match status" value="1"/>
</dbReference>
<feature type="region of interest" description="Disordered" evidence="2">
    <location>
        <begin position="528"/>
        <end position="548"/>
    </location>
</feature>
<accession>A0A5C6CGN9</accession>
<evidence type="ECO:0000313" key="3">
    <source>
        <dbReference type="EMBL" id="TWU22724.1"/>
    </source>
</evidence>